<comment type="cofactor">
    <cofactor evidence="1">
        <name>Mg(2+)</name>
        <dbReference type="ChEBI" id="CHEBI:18420"/>
    </cofactor>
</comment>
<dbReference type="Pfam" id="PF00348">
    <property type="entry name" value="polyprenyl_synt"/>
    <property type="match status" value="1"/>
</dbReference>
<dbReference type="RefSeq" id="WP_106566158.1">
    <property type="nucleotide sequence ID" value="NZ_PYGF01000002.1"/>
</dbReference>
<evidence type="ECO:0000256" key="1">
    <source>
        <dbReference type="ARBA" id="ARBA00001946"/>
    </source>
</evidence>
<evidence type="ECO:0000256" key="5">
    <source>
        <dbReference type="ARBA" id="ARBA00022842"/>
    </source>
</evidence>
<dbReference type="PANTHER" id="PTHR12001:SF85">
    <property type="entry name" value="SHORT CHAIN ISOPRENYL DIPHOSPHATE SYNTHASE"/>
    <property type="match status" value="1"/>
</dbReference>
<dbReference type="CDD" id="cd00685">
    <property type="entry name" value="Trans_IPPS_HT"/>
    <property type="match status" value="1"/>
</dbReference>
<evidence type="ECO:0000256" key="2">
    <source>
        <dbReference type="ARBA" id="ARBA00006706"/>
    </source>
</evidence>
<dbReference type="PANTHER" id="PTHR12001">
    <property type="entry name" value="GERANYLGERANYL PYROPHOSPHATE SYNTHASE"/>
    <property type="match status" value="1"/>
</dbReference>
<dbReference type="GO" id="GO:0004659">
    <property type="term" value="F:prenyltransferase activity"/>
    <property type="evidence" value="ECO:0007669"/>
    <property type="project" value="InterPro"/>
</dbReference>
<dbReference type="InterPro" id="IPR008949">
    <property type="entry name" value="Isoprenoid_synthase_dom_sf"/>
</dbReference>
<dbReference type="GO" id="GO:0008299">
    <property type="term" value="P:isoprenoid biosynthetic process"/>
    <property type="evidence" value="ECO:0007669"/>
    <property type="project" value="InterPro"/>
</dbReference>
<dbReference type="AlphaFoldDB" id="A0A2P8E9Q8"/>
<evidence type="ECO:0000256" key="6">
    <source>
        <dbReference type="RuleBase" id="RU004466"/>
    </source>
</evidence>
<organism evidence="7 8">
    <name type="scientific">Cecembia rubra</name>
    <dbReference type="NCBI Taxonomy" id="1485585"/>
    <lineage>
        <taxon>Bacteria</taxon>
        <taxon>Pseudomonadati</taxon>
        <taxon>Bacteroidota</taxon>
        <taxon>Cytophagia</taxon>
        <taxon>Cytophagales</taxon>
        <taxon>Cyclobacteriaceae</taxon>
        <taxon>Cecembia</taxon>
    </lineage>
</organism>
<keyword evidence="8" id="KW-1185">Reference proteome</keyword>
<reference evidence="7 8" key="1">
    <citation type="submission" date="2018-03" db="EMBL/GenBank/DDBJ databases">
        <title>Genomic Encyclopedia of Archaeal and Bacterial Type Strains, Phase II (KMG-II): from individual species to whole genera.</title>
        <authorList>
            <person name="Goeker M."/>
        </authorList>
    </citation>
    <scope>NUCLEOTIDE SEQUENCE [LARGE SCALE GENOMIC DNA]</scope>
    <source>
        <strain evidence="7 8">DSM 28057</strain>
    </source>
</reference>
<protein>
    <submittedName>
        <fullName evidence="7">Geranylgeranyl diphosphate synthase type II</fullName>
    </submittedName>
</protein>
<evidence type="ECO:0000313" key="8">
    <source>
        <dbReference type="Proteomes" id="UP000240708"/>
    </source>
</evidence>
<dbReference type="PROSITE" id="PS00444">
    <property type="entry name" value="POLYPRENYL_SYNTHASE_2"/>
    <property type="match status" value="1"/>
</dbReference>
<dbReference type="GO" id="GO:0046872">
    <property type="term" value="F:metal ion binding"/>
    <property type="evidence" value="ECO:0007669"/>
    <property type="project" value="UniProtKB-KW"/>
</dbReference>
<evidence type="ECO:0000256" key="4">
    <source>
        <dbReference type="ARBA" id="ARBA00022723"/>
    </source>
</evidence>
<sequence>MSQYKNDVNKILEDLENHIQGFSYGTSPKELYEPISYIMSLGGKRIRPLLTLLAYSLYREDYQEILTPAMAVEVFHNFTLMHDDIMDNAPLRRGKATVHEKWNANTAILSGDVMLVRAYDMLLDIEPKLLPICMALFNQTAAEVCEGQQHDMNFENMGTVSEAAYIDMIRQKTAVLLGFALEFGAILAGAPPTDAKKLYEFGVNIGIGFQLKDDLLDVYADKEKFGKQVGGDIISNKKTFLLLKAKELATGDQNTALENWINAKEFDKEQKVQAVTEIYDQIGIKNLTESKMKEYFDKGFAQYASINVPNQYAYQVLLKLTQDLVNREK</sequence>
<comment type="similarity">
    <text evidence="2 6">Belongs to the FPP/GGPP synthase family.</text>
</comment>
<accession>A0A2P8E9Q8</accession>
<keyword evidence="3 6" id="KW-0808">Transferase</keyword>
<dbReference type="InterPro" id="IPR000092">
    <property type="entry name" value="Polyprenyl_synt"/>
</dbReference>
<dbReference type="Gene3D" id="1.10.600.10">
    <property type="entry name" value="Farnesyl Diphosphate Synthase"/>
    <property type="match status" value="1"/>
</dbReference>
<dbReference type="Proteomes" id="UP000240708">
    <property type="component" value="Unassembled WGS sequence"/>
</dbReference>
<evidence type="ECO:0000313" key="7">
    <source>
        <dbReference type="EMBL" id="PSL06195.1"/>
    </source>
</evidence>
<dbReference type="InterPro" id="IPR033749">
    <property type="entry name" value="Polyprenyl_synt_CS"/>
</dbReference>
<proteinExistence type="inferred from homology"/>
<dbReference type="SUPFAM" id="SSF48576">
    <property type="entry name" value="Terpenoid synthases"/>
    <property type="match status" value="1"/>
</dbReference>
<comment type="caution">
    <text evidence="7">The sequence shown here is derived from an EMBL/GenBank/DDBJ whole genome shotgun (WGS) entry which is preliminary data.</text>
</comment>
<name>A0A2P8E9Q8_9BACT</name>
<dbReference type="SFLD" id="SFLDG01017">
    <property type="entry name" value="Polyprenyl_Transferase_Like"/>
    <property type="match status" value="1"/>
</dbReference>
<dbReference type="EMBL" id="PYGF01000002">
    <property type="protein sequence ID" value="PSL06195.1"/>
    <property type="molecule type" value="Genomic_DNA"/>
</dbReference>
<dbReference type="SFLD" id="SFLDS00005">
    <property type="entry name" value="Isoprenoid_Synthase_Type_I"/>
    <property type="match status" value="1"/>
</dbReference>
<keyword evidence="4" id="KW-0479">Metal-binding</keyword>
<keyword evidence="5" id="KW-0460">Magnesium</keyword>
<evidence type="ECO:0000256" key="3">
    <source>
        <dbReference type="ARBA" id="ARBA00022679"/>
    </source>
</evidence>
<gene>
    <name evidence="7" type="ORF">CLV48_1028</name>
</gene>
<dbReference type="OrthoDB" id="9805316at2"/>
<dbReference type="PROSITE" id="PS00723">
    <property type="entry name" value="POLYPRENYL_SYNTHASE_1"/>
    <property type="match status" value="1"/>
</dbReference>